<accession>A0A923KHA0</accession>
<evidence type="ECO:0000313" key="2">
    <source>
        <dbReference type="EMBL" id="MBC3760026.1"/>
    </source>
</evidence>
<dbReference type="AlphaFoldDB" id="A0A923KHA0"/>
<proteinExistence type="predicted"/>
<dbReference type="EMBL" id="JACNMF010000008">
    <property type="protein sequence ID" value="MBC3760028.1"/>
    <property type="molecule type" value="Genomic_DNA"/>
</dbReference>
<evidence type="ECO:0000256" key="1">
    <source>
        <dbReference type="SAM" id="Phobius"/>
    </source>
</evidence>
<keyword evidence="1" id="KW-0812">Transmembrane</keyword>
<protein>
    <submittedName>
        <fullName evidence="2">Uncharacterized protein</fullName>
    </submittedName>
</protein>
<organism evidence="2 4">
    <name type="scientific">Hyunsoonleella aquatilis</name>
    <dbReference type="NCBI Taxonomy" id="2762758"/>
    <lineage>
        <taxon>Bacteria</taxon>
        <taxon>Pseudomonadati</taxon>
        <taxon>Bacteroidota</taxon>
        <taxon>Flavobacteriia</taxon>
        <taxon>Flavobacteriales</taxon>
        <taxon>Flavobacteriaceae</taxon>
    </lineage>
</organism>
<dbReference type="Proteomes" id="UP000656244">
    <property type="component" value="Unassembled WGS sequence"/>
</dbReference>
<comment type="caution">
    <text evidence="2">The sequence shown here is derived from an EMBL/GenBank/DDBJ whole genome shotgun (WGS) entry which is preliminary data.</text>
</comment>
<keyword evidence="4" id="KW-1185">Reference proteome</keyword>
<keyword evidence="1" id="KW-0472">Membrane</keyword>
<sequence length="255" mass="29801">MIKFFRKIRQKMLTENRFGKYLIYAIGEIILVVIGILIALQINNRNELIKTNSKQKTYLSLIKNEMENNLNSLKEERIILSKVILNQQIVLELMQNEFSRDTISENQLSKILVNAISNDISVNYENGVLTELIVSGNLKDIKNDSIRSKLSSWESKIYKIREQENSLSTYWDKSNDFFELNGKFRTLFDQTTYSDYVEIERLPVNESNKKVLNSTEFENILLIKLASSMHLEKGVYPKYKSELVELIDLIDKEIN</sequence>
<gene>
    <name evidence="2" type="ORF">H7U19_16560</name>
    <name evidence="3" type="ORF">H7U19_16570</name>
</gene>
<dbReference type="Pfam" id="PF19578">
    <property type="entry name" value="DUF6090"/>
    <property type="match status" value="1"/>
</dbReference>
<keyword evidence="1" id="KW-1133">Transmembrane helix</keyword>
<evidence type="ECO:0000313" key="4">
    <source>
        <dbReference type="Proteomes" id="UP000656244"/>
    </source>
</evidence>
<dbReference type="RefSeq" id="WP_186563999.1">
    <property type="nucleotide sequence ID" value="NZ_JACNMF010000008.1"/>
</dbReference>
<reference evidence="2" key="1">
    <citation type="submission" date="2020-08" db="EMBL/GenBank/DDBJ databases">
        <title>Hyunsoonleella sp. strain SJ7 genome sequencing and assembly.</title>
        <authorList>
            <person name="Kim I."/>
        </authorList>
    </citation>
    <scope>NUCLEOTIDE SEQUENCE</scope>
    <source>
        <strain evidence="2">SJ7</strain>
    </source>
</reference>
<feature type="transmembrane region" description="Helical" evidence="1">
    <location>
        <begin position="21"/>
        <end position="42"/>
    </location>
</feature>
<dbReference type="EMBL" id="JACNMF010000008">
    <property type="protein sequence ID" value="MBC3760026.1"/>
    <property type="molecule type" value="Genomic_DNA"/>
</dbReference>
<evidence type="ECO:0000313" key="3">
    <source>
        <dbReference type="EMBL" id="MBC3760028.1"/>
    </source>
</evidence>
<dbReference type="InterPro" id="IPR045749">
    <property type="entry name" value="DUF6090"/>
</dbReference>
<name>A0A923KHA0_9FLAO</name>